<evidence type="ECO:0000259" key="3">
    <source>
        <dbReference type="PROSITE" id="PS51352"/>
    </source>
</evidence>
<dbReference type="Pfam" id="PF03190">
    <property type="entry name" value="Thioredox_DsbH"/>
    <property type="match status" value="1"/>
</dbReference>
<dbReference type="AlphaFoldDB" id="A0AAP2GKE1"/>
<sequence length="182" mass="21018">MKRLLFSAMALAGVLAVTAMTLIDRPQPAESGVQWLTLEEAMKKAEKEKRPIFIDVYTDWCGWCKVMDRETFSDPTVAQLLNEKFYPVKFNGEQKEDVVFKGNTYKYVTSGRSGYHELAAAMLNNQLSYPTVVFLDEDFNMIQPVAGYRKAPEFHMIAQFIGEGHFKTMKWNDWQKSYQSPY</sequence>
<comment type="caution">
    <text evidence="4">The sequence shown here is derived from an EMBL/GenBank/DDBJ whole genome shotgun (WGS) entry which is preliminary data.</text>
</comment>
<evidence type="ECO:0000256" key="1">
    <source>
        <dbReference type="ARBA" id="ARBA00023284"/>
    </source>
</evidence>
<evidence type="ECO:0000256" key="2">
    <source>
        <dbReference type="SAM" id="SignalP"/>
    </source>
</evidence>
<dbReference type="Proteomes" id="UP001319180">
    <property type="component" value="Unassembled WGS sequence"/>
</dbReference>
<dbReference type="PANTHER" id="PTHR42899">
    <property type="entry name" value="SPERMATOGENESIS-ASSOCIATED PROTEIN 20"/>
    <property type="match status" value="1"/>
</dbReference>
<keyword evidence="2" id="KW-0732">Signal</keyword>
<dbReference type="PROSITE" id="PS51352">
    <property type="entry name" value="THIOREDOXIN_2"/>
    <property type="match status" value="1"/>
</dbReference>
<feature type="signal peptide" evidence="2">
    <location>
        <begin position="1"/>
        <end position="19"/>
    </location>
</feature>
<dbReference type="InterPro" id="IPR013766">
    <property type="entry name" value="Thioredoxin_domain"/>
</dbReference>
<dbReference type="SUPFAM" id="SSF52833">
    <property type="entry name" value="Thioredoxin-like"/>
    <property type="match status" value="1"/>
</dbReference>
<dbReference type="InterPro" id="IPR036249">
    <property type="entry name" value="Thioredoxin-like_sf"/>
</dbReference>
<organism evidence="4 5">
    <name type="scientific">Dawidia soli</name>
    <dbReference type="NCBI Taxonomy" id="2782352"/>
    <lineage>
        <taxon>Bacteria</taxon>
        <taxon>Pseudomonadati</taxon>
        <taxon>Bacteroidota</taxon>
        <taxon>Cytophagia</taxon>
        <taxon>Cytophagales</taxon>
        <taxon>Chryseotaleaceae</taxon>
        <taxon>Dawidia</taxon>
    </lineage>
</organism>
<evidence type="ECO:0000313" key="4">
    <source>
        <dbReference type="EMBL" id="MBT1688943.1"/>
    </source>
</evidence>
<dbReference type="EMBL" id="JAHESC010000033">
    <property type="protein sequence ID" value="MBT1688943.1"/>
    <property type="molecule type" value="Genomic_DNA"/>
</dbReference>
<protein>
    <submittedName>
        <fullName evidence="4">DUF255 domain-containing protein</fullName>
    </submittedName>
</protein>
<dbReference type="RefSeq" id="WP_254092169.1">
    <property type="nucleotide sequence ID" value="NZ_JAHESC010000033.1"/>
</dbReference>
<dbReference type="PANTHER" id="PTHR42899:SF1">
    <property type="entry name" value="SPERMATOGENESIS-ASSOCIATED PROTEIN 20"/>
    <property type="match status" value="1"/>
</dbReference>
<proteinExistence type="predicted"/>
<dbReference type="InterPro" id="IPR024705">
    <property type="entry name" value="Ssp411"/>
</dbReference>
<dbReference type="Gene3D" id="3.40.30.10">
    <property type="entry name" value="Glutaredoxin"/>
    <property type="match status" value="1"/>
</dbReference>
<keyword evidence="5" id="KW-1185">Reference proteome</keyword>
<feature type="chain" id="PRO_5043034503" evidence="2">
    <location>
        <begin position="20"/>
        <end position="182"/>
    </location>
</feature>
<name>A0AAP2GKE1_9BACT</name>
<evidence type="ECO:0000313" key="5">
    <source>
        <dbReference type="Proteomes" id="UP001319180"/>
    </source>
</evidence>
<feature type="domain" description="Thioredoxin" evidence="3">
    <location>
        <begin position="16"/>
        <end position="163"/>
    </location>
</feature>
<keyword evidence="1" id="KW-0676">Redox-active center</keyword>
<dbReference type="InterPro" id="IPR004879">
    <property type="entry name" value="Ssp411-like_TRX"/>
</dbReference>
<dbReference type="InterPro" id="IPR017937">
    <property type="entry name" value="Thioredoxin_CS"/>
</dbReference>
<gene>
    <name evidence="4" type="ORF">KK078_20425</name>
</gene>
<accession>A0AAP2GKE1</accession>
<dbReference type="PROSITE" id="PS00194">
    <property type="entry name" value="THIOREDOXIN_1"/>
    <property type="match status" value="1"/>
</dbReference>
<reference evidence="4 5" key="1">
    <citation type="submission" date="2021-05" db="EMBL/GenBank/DDBJ databases">
        <title>A Polyphasic approach of four new species of the genus Ohtaekwangia: Ohtaekwangia histidinii sp. nov., Ohtaekwangia cretensis sp. nov., Ohtaekwangia indiensis sp. nov., Ohtaekwangia reichenbachii sp. nov. from diverse environment.</title>
        <authorList>
            <person name="Octaviana S."/>
        </authorList>
    </citation>
    <scope>NUCLEOTIDE SEQUENCE [LARGE SCALE GENOMIC DNA]</scope>
    <source>
        <strain evidence="4 5">PWU37</strain>
    </source>
</reference>